<evidence type="ECO:0000256" key="2">
    <source>
        <dbReference type="ARBA" id="ARBA00022727"/>
    </source>
</evidence>
<feature type="binding site" evidence="6">
    <location>
        <position position="162"/>
    </location>
    <ligand>
        <name>AMP</name>
        <dbReference type="ChEBI" id="CHEBI:456215"/>
    </ligand>
</feature>
<keyword evidence="1 6" id="KW-0808">Transferase</keyword>
<dbReference type="RefSeq" id="WP_172209373.1">
    <property type="nucleotide sequence ID" value="NZ_BLLI01000047.1"/>
</dbReference>
<accession>A0A6A0BES7</accession>
<evidence type="ECO:0000313" key="10">
    <source>
        <dbReference type="EMBL" id="GFH42944.1"/>
    </source>
</evidence>
<dbReference type="EMBL" id="BLLI01000047">
    <property type="protein sequence ID" value="GFH42944.1"/>
    <property type="molecule type" value="Genomic_DNA"/>
</dbReference>
<comment type="pathway">
    <text evidence="6">Purine metabolism; AMP biosynthesis via salvage pathway; AMP from ADP: step 1/1.</text>
</comment>
<dbReference type="GO" id="GO:0004017">
    <property type="term" value="F:AMP kinase activity"/>
    <property type="evidence" value="ECO:0007669"/>
    <property type="project" value="UniProtKB-UniRule"/>
</dbReference>
<keyword evidence="6" id="KW-0862">Zinc</keyword>
<dbReference type="GO" id="GO:0005737">
    <property type="term" value="C:cytoplasm"/>
    <property type="evidence" value="ECO:0007669"/>
    <property type="project" value="UniProtKB-SubCell"/>
</dbReference>
<comment type="subunit">
    <text evidence="6 8">Monomer.</text>
</comment>
<keyword evidence="3 6" id="KW-0547">Nucleotide-binding</keyword>
<feature type="binding site" evidence="6">
    <location>
        <begin position="137"/>
        <end position="138"/>
    </location>
    <ligand>
        <name>ATP</name>
        <dbReference type="ChEBI" id="CHEBI:30616"/>
    </ligand>
</feature>
<feature type="binding site" evidence="6">
    <location>
        <position position="36"/>
    </location>
    <ligand>
        <name>AMP</name>
        <dbReference type="ChEBI" id="CHEBI:456215"/>
    </ligand>
</feature>
<comment type="catalytic activity">
    <reaction evidence="6 8">
        <text>AMP + ATP = 2 ADP</text>
        <dbReference type="Rhea" id="RHEA:12973"/>
        <dbReference type="ChEBI" id="CHEBI:30616"/>
        <dbReference type="ChEBI" id="CHEBI:456215"/>
        <dbReference type="ChEBI" id="CHEBI:456216"/>
        <dbReference type="EC" id="2.7.4.3"/>
    </reaction>
</comment>
<dbReference type="Pfam" id="PF00406">
    <property type="entry name" value="ADK"/>
    <property type="match status" value="1"/>
</dbReference>
<dbReference type="NCBIfam" id="NF001382">
    <property type="entry name" value="PRK00279.1-4"/>
    <property type="match status" value="1"/>
</dbReference>
<dbReference type="HAMAP" id="MF_00235">
    <property type="entry name" value="Adenylate_kinase_Adk"/>
    <property type="match status" value="1"/>
</dbReference>
<dbReference type="InterPro" id="IPR033690">
    <property type="entry name" value="Adenylat_kinase_CS"/>
</dbReference>
<dbReference type="SUPFAM" id="SSF52540">
    <property type="entry name" value="P-loop containing nucleoside triphosphate hydrolases"/>
    <property type="match status" value="1"/>
</dbReference>
<feature type="region of interest" description="NMP" evidence="6">
    <location>
        <begin position="30"/>
        <end position="59"/>
    </location>
</feature>
<feature type="binding site" evidence="6">
    <location>
        <position position="173"/>
    </location>
    <ligand>
        <name>AMP</name>
        <dbReference type="ChEBI" id="CHEBI:456215"/>
    </ligand>
</feature>
<evidence type="ECO:0000256" key="8">
    <source>
        <dbReference type="RuleBase" id="RU003331"/>
    </source>
</evidence>
<dbReference type="PROSITE" id="PS00113">
    <property type="entry name" value="ADENYLATE_KINASE"/>
    <property type="match status" value="1"/>
</dbReference>
<evidence type="ECO:0000256" key="1">
    <source>
        <dbReference type="ARBA" id="ARBA00022679"/>
    </source>
</evidence>
<sequence>MNLLIMGLPGAGKGTQAETIVATYGVKHISTGDMFREAMKNETEMGKLAKSFMDKGELVPDDVTNGIVKERLAQADIQATGFLLDGFPRTIEQAYALDTMLVALGIKLDAVVNIAVNPDILLERLSGRFICRTCGATYHKIFNPTKVEGTCDKCGGHDFYQREDDKPEAVKNRLDINIKQGAPILAHYSKLGLVKEVDGQQEIEKVSEAIKAILG</sequence>
<dbReference type="GO" id="GO:0008270">
    <property type="term" value="F:zinc ion binding"/>
    <property type="evidence" value="ECO:0007669"/>
    <property type="project" value="UniProtKB-UniRule"/>
</dbReference>
<keyword evidence="6" id="KW-0963">Cytoplasm</keyword>
<feature type="binding site" evidence="6">
    <location>
        <begin position="10"/>
        <end position="15"/>
    </location>
    <ligand>
        <name>ATP</name>
        <dbReference type="ChEBI" id="CHEBI:30616"/>
    </ligand>
</feature>
<evidence type="ECO:0000313" key="11">
    <source>
        <dbReference type="Proteomes" id="UP000480303"/>
    </source>
</evidence>
<evidence type="ECO:0000256" key="3">
    <source>
        <dbReference type="ARBA" id="ARBA00022741"/>
    </source>
</evidence>
<dbReference type="NCBIfam" id="NF001381">
    <property type="entry name" value="PRK00279.1-3"/>
    <property type="match status" value="1"/>
</dbReference>
<organism evidence="10 11">
    <name type="scientific">Pseudolactococcus hodotermopsidis</name>
    <dbReference type="NCBI Taxonomy" id="2709157"/>
    <lineage>
        <taxon>Bacteria</taxon>
        <taxon>Bacillati</taxon>
        <taxon>Bacillota</taxon>
        <taxon>Bacilli</taxon>
        <taxon>Lactobacillales</taxon>
        <taxon>Streptococcaceae</taxon>
        <taxon>Pseudolactococcus</taxon>
    </lineage>
</organism>
<dbReference type="NCBIfam" id="NF001380">
    <property type="entry name" value="PRK00279.1-2"/>
    <property type="match status" value="1"/>
</dbReference>
<dbReference type="UniPathway" id="UPA00588">
    <property type="reaction ID" value="UER00649"/>
</dbReference>
<feature type="binding site" evidence="6">
    <location>
        <position position="128"/>
    </location>
    <ligand>
        <name>ATP</name>
        <dbReference type="ChEBI" id="CHEBI:30616"/>
    </ligand>
</feature>
<dbReference type="PRINTS" id="PR00094">
    <property type="entry name" value="ADENYLTKNASE"/>
</dbReference>
<comment type="function">
    <text evidence="6">Catalyzes the reversible transfer of the terminal phosphate group between ATP and AMP. Plays an important role in cellular energy homeostasis and in adenine nucleotide metabolism.</text>
</comment>
<dbReference type="AlphaFoldDB" id="A0A6A0BES7"/>
<dbReference type="Proteomes" id="UP000480303">
    <property type="component" value="Unassembled WGS sequence"/>
</dbReference>
<keyword evidence="4 6" id="KW-0418">Kinase</keyword>
<feature type="binding site" evidence="6">
    <location>
        <position position="131"/>
    </location>
    <ligand>
        <name>Zn(2+)</name>
        <dbReference type="ChEBI" id="CHEBI:29105"/>
        <note>structural</note>
    </ligand>
</feature>
<feature type="binding site" evidence="6">
    <location>
        <position position="151"/>
    </location>
    <ligand>
        <name>Zn(2+)</name>
        <dbReference type="ChEBI" id="CHEBI:29105"/>
        <note>structural</note>
    </ligand>
</feature>
<comment type="caution">
    <text evidence="10">The sequence shown here is derived from an EMBL/GenBank/DDBJ whole genome shotgun (WGS) entry which is preliminary data.</text>
</comment>
<keyword evidence="5 6" id="KW-0067">ATP-binding</keyword>
<evidence type="ECO:0000259" key="9">
    <source>
        <dbReference type="Pfam" id="PF05191"/>
    </source>
</evidence>
<feature type="binding site" evidence="6">
    <location>
        <begin position="86"/>
        <end position="89"/>
    </location>
    <ligand>
        <name>AMP</name>
        <dbReference type="ChEBI" id="CHEBI:456215"/>
    </ligand>
</feature>
<dbReference type="Gene3D" id="3.40.50.300">
    <property type="entry name" value="P-loop containing nucleotide triphosphate hydrolases"/>
    <property type="match status" value="1"/>
</dbReference>
<comment type="similarity">
    <text evidence="6 7">Belongs to the adenylate kinase family.</text>
</comment>
<name>A0A6A0BES7_9LACT</name>
<evidence type="ECO:0000256" key="6">
    <source>
        <dbReference type="HAMAP-Rule" id="MF_00235"/>
    </source>
</evidence>
<dbReference type="InterPro" id="IPR006259">
    <property type="entry name" value="Adenyl_kin_sub"/>
</dbReference>
<dbReference type="InterPro" id="IPR007862">
    <property type="entry name" value="Adenylate_kinase_lid-dom"/>
</dbReference>
<comment type="subcellular location">
    <subcellularLocation>
        <location evidence="6 8">Cytoplasm</location>
    </subcellularLocation>
</comment>
<feature type="binding site" evidence="6">
    <location>
        <position position="31"/>
    </location>
    <ligand>
        <name>AMP</name>
        <dbReference type="ChEBI" id="CHEBI:456215"/>
    </ligand>
</feature>
<gene>
    <name evidence="6 10" type="primary">adk</name>
    <name evidence="10" type="ORF">Hs30E_14950</name>
</gene>
<dbReference type="EC" id="2.7.4.3" evidence="6 8"/>
<feature type="binding site" evidence="6">
    <location>
        <begin position="57"/>
        <end position="59"/>
    </location>
    <ligand>
        <name>AMP</name>
        <dbReference type="ChEBI" id="CHEBI:456215"/>
    </ligand>
</feature>
<protein>
    <recommendedName>
        <fullName evidence="6 8">Adenylate kinase</fullName>
        <shortName evidence="6">AK</shortName>
        <ecNumber evidence="6 8">2.7.4.3</ecNumber>
    </recommendedName>
    <alternativeName>
        <fullName evidence="6">ATP-AMP transphosphorylase</fullName>
    </alternativeName>
    <alternativeName>
        <fullName evidence="6">ATP:AMP phosphotransferase</fullName>
    </alternativeName>
    <alternativeName>
        <fullName evidence="6">Adenylate monophosphate kinase</fullName>
    </alternativeName>
</protein>
<feature type="binding site" evidence="6">
    <location>
        <position position="201"/>
    </location>
    <ligand>
        <name>ATP</name>
        <dbReference type="ChEBI" id="CHEBI:30616"/>
    </ligand>
</feature>
<reference evidence="10 11" key="1">
    <citation type="submission" date="2020-02" db="EMBL/GenBank/DDBJ databases">
        <title>Draft genome sequence of Lactococcus sp. Hs30E4-3.</title>
        <authorList>
            <person name="Noda S."/>
            <person name="Yuki M."/>
            <person name="Ohkuma M."/>
        </authorList>
    </citation>
    <scope>NUCLEOTIDE SEQUENCE [LARGE SCALE GENOMIC DNA]</scope>
    <source>
        <strain evidence="10 11">Hs30E4-3</strain>
    </source>
</reference>
<evidence type="ECO:0000256" key="5">
    <source>
        <dbReference type="ARBA" id="ARBA00022840"/>
    </source>
</evidence>
<dbReference type="Pfam" id="PF05191">
    <property type="entry name" value="ADK_lid"/>
    <property type="match status" value="1"/>
</dbReference>
<dbReference type="GO" id="GO:0005524">
    <property type="term" value="F:ATP binding"/>
    <property type="evidence" value="ECO:0007669"/>
    <property type="project" value="UniProtKB-UniRule"/>
</dbReference>
<feature type="binding site" evidence="6">
    <location>
        <position position="134"/>
    </location>
    <ligand>
        <name>Zn(2+)</name>
        <dbReference type="ChEBI" id="CHEBI:29105"/>
        <note>structural</note>
    </ligand>
</feature>
<dbReference type="FunFam" id="3.40.50.300:FF:000106">
    <property type="entry name" value="Adenylate kinase mitochondrial"/>
    <property type="match status" value="1"/>
</dbReference>
<comment type="caution">
    <text evidence="6">Lacks conserved residue(s) required for the propagation of feature annotation.</text>
</comment>
<proteinExistence type="inferred from homology"/>
<dbReference type="InterPro" id="IPR027417">
    <property type="entry name" value="P-loop_NTPase"/>
</dbReference>
<dbReference type="GO" id="GO:0044209">
    <property type="term" value="P:AMP salvage"/>
    <property type="evidence" value="ECO:0007669"/>
    <property type="project" value="UniProtKB-UniRule"/>
</dbReference>
<dbReference type="PANTHER" id="PTHR23359">
    <property type="entry name" value="NUCLEOTIDE KINASE"/>
    <property type="match status" value="1"/>
</dbReference>
<comment type="domain">
    <text evidence="6">Consists of three domains, a large central CORE domain and two small peripheral domains, NMPbind and LID, which undergo movements during catalysis. The LID domain closes over the site of phosphoryl transfer upon ATP binding. Assembling and dissambling the active center during each catalytic cycle provides an effective means to prevent ATP hydrolysis. Some bacteria have evolved a zinc-coordinating structure that stabilizes the LID domain.</text>
</comment>
<dbReference type="NCBIfam" id="TIGR01351">
    <property type="entry name" value="adk"/>
    <property type="match status" value="1"/>
</dbReference>
<keyword evidence="6" id="KW-0479">Metal-binding</keyword>
<dbReference type="InterPro" id="IPR000850">
    <property type="entry name" value="Adenylat/UMP-CMP_kin"/>
</dbReference>
<dbReference type="CDD" id="cd01428">
    <property type="entry name" value="ADK"/>
    <property type="match status" value="1"/>
</dbReference>
<keyword evidence="2 6" id="KW-0545">Nucleotide biosynthesis</keyword>
<evidence type="ECO:0000256" key="7">
    <source>
        <dbReference type="RuleBase" id="RU003330"/>
    </source>
</evidence>
<keyword evidence="11" id="KW-1185">Reference proteome</keyword>
<evidence type="ECO:0000256" key="4">
    <source>
        <dbReference type="ARBA" id="ARBA00022777"/>
    </source>
</evidence>
<feature type="binding site" evidence="6">
    <location>
        <position position="154"/>
    </location>
    <ligand>
        <name>Zn(2+)</name>
        <dbReference type="ChEBI" id="CHEBI:29105"/>
        <note>structural</note>
    </ligand>
</feature>
<feature type="domain" description="Adenylate kinase active site lid" evidence="9">
    <location>
        <begin position="128"/>
        <end position="164"/>
    </location>
</feature>
<feature type="binding site" evidence="6">
    <location>
        <position position="93"/>
    </location>
    <ligand>
        <name>AMP</name>
        <dbReference type="ChEBI" id="CHEBI:456215"/>
    </ligand>
</feature>